<dbReference type="PANTHER" id="PTHR34846:SF7">
    <property type="entry name" value="BLL7811 PROTEIN"/>
    <property type="match status" value="1"/>
</dbReference>
<dbReference type="NCBIfam" id="TIGR00778">
    <property type="entry name" value="ahpD_dom"/>
    <property type="match status" value="1"/>
</dbReference>
<proteinExistence type="predicted"/>
<gene>
    <name evidence="2" type="ORF">KJK29_36865</name>
</gene>
<dbReference type="Gene3D" id="1.20.1290.10">
    <property type="entry name" value="AhpD-like"/>
    <property type="match status" value="1"/>
</dbReference>
<dbReference type="InterPro" id="IPR003779">
    <property type="entry name" value="CMD-like"/>
</dbReference>
<feature type="domain" description="Carboxymuconolactone decarboxylase-like" evidence="1">
    <location>
        <begin position="19"/>
        <end position="97"/>
    </location>
</feature>
<keyword evidence="3" id="KW-1185">Reference proteome</keyword>
<evidence type="ECO:0000259" key="1">
    <source>
        <dbReference type="Pfam" id="PF02627"/>
    </source>
</evidence>
<dbReference type="InterPro" id="IPR029032">
    <property type="entry name" value="AhpD-like"/>
</dbReference>
<dbReference type="SUPFAM" id="SSF69118">
    <property type="entry name" value="AhpD-like"/>
    <property type="match status" value="1"/>
</dbReference>
<dbReference type="EMBL" id="CP075896">
    <property type="protein sequence ID" value="QWB27727.1"/>
    <property type="molecule type" value="Genomic_DNA"/>
</dbReference>
<name>A0ABX8G3C6_9ACTN</name>
<evidence type="ECO:0000313" key="3">
    <source>
        <dbReference type="Proteomes" id="UP000679629"/>
    </source>
</evidence>
<organism evidence="2 3">
    <name type="scientific">Streptomyces koelreuteriae</name>
    <dbReference type="NCBI Taxonomy" id="2838015"/>
    <lineage>
        <taxon>Bacteria</taxon>
        <taxon>Bacillati</taxon>
        <taxon>Actinomycetota</taxon>
        <taxon>Actinomycetes</taxon>
        <taxon>Kitasatosporales</taxon>
        <taxon>Streptomycetaceae</taxon>
        <taxon>Streptomyces</taxon>
    </lineage>
</organism>
<dbReference type="RefSeq" id="WP_215123648.1">
    <property type="nucleotide sequence ID" value="NZ_CP075896.1"/>
</dbReference>
<dbReference type="Pfam" id="PF02627">
    <property type="entry name" value="CMD"/>
    <property type="match status" value="1"/>
</dbReference>
<dbReference type="PANTHER" id="PTHR34846">
    <property type="entry name" value="4-CARBOXYMUCONOLACTONE DECARBOXYLASE FAMILY PROTEIN (AFU_ORTHOLOGUE AFUA_6G11590)"/>
    <property type="match status" value="1"/>
</dbReference>
<dbReference type="Proteomes" id="UP000679629">
    <property type="component" value="Chromosome"/>
</dbReference>
<sequence>MRLEGLGDRIGTDNPGVWKAVGDLQKAIAAGGVDPKLLALVHLRASQINTCSACVHAGVAGGKKAGDTDERLHNVAAWREAPFYTHAERAALAPAEAATRLQDGAEGVTDEIWEEVNAHFTEEQLGAINLEIALTNFFNRINRTIKEPDGQTWR</sequence>
<reference evidence="3" key="1">
    <citation type="submission" date="2021-05" db="EMBL/GenBank/DDBJ databases">
        <title>Direct Submission.</title>
        <authorList>
            <person name="Li K."/>
            <person name="Gao J."/>
        </authorList>
    </citation>
    <scope>NUCLEOTIDE SEQUENCE [LARGE SCALE GENOMIC DNA]</scope>
    <source>
        <strain evidence="3">MG62</strain>
    </source>
</reference>
<evidence type="ECO:0000313" key="2">
    <source>
        <dbReference type="EMBL" id="QWB27727.1"/>
    </source>
</evidence>
<dbReference type="InterPro" id="IPR004675">
    <property type="entry name" value="AhpD_core"/>
</dbReference>
<protein>
    <submittedName>
        <fullName evidence="2">Carboxymuconolactone decarboxylase family protein</fullName>
    </submittedName>
</protein>
<accession>A0ABX8G3C6</accession>